<gene>
    <name evidence="1" type="ORF">METZ01_LOCUS154306</name>
</gene>
<feature type="non-terminal residue" evidence="1">
    <location>
        <position position="235"/>
    </location>
</feature>
<sequence>MAKDYGIKTKFNGTIDLDSNNNWVVKDLEKHNETVLFVSKLSNRVHHNIDAKGAVTQVSTYSANENVKNEKPITANGIEMGAQDFEAGVIPIVYGHIGMTGTQFNKGQTPSDIDSEKTRQTLRFPISEGPIVGLSYQASGTVITDSNIYITPELDNPQHAKALVIDQIQVVDPEDDKAKFGDIKLELTKGDGTTATYQSFEITEFEPIITNPDTGALDVPIEKEEDKTYLNDLSD</sequence>
<protein>
    <submittedName>
        <fullName evidence="1">Uncharacterized protein</fullName>
    </submittedName>
</protein>
<evidence type="ECO:0000313" key="1">
    <source>
        <dbReference type="EMBL" id="SVB01452.1"/>
    </source>
</evidence>
<dbReference type="AlphaFoldDB" id="A0A382AK07"/>
<organism evidence="1">
    <name type="scientific">marine metagenome</name>
    <dbReference type="NCBI Taxonomy" id="408172"/>
    <lineage>
        <taxon>unclassified sequences</taxon>
        <taxon>metagenomes</taxon>
        <taxon>ecological metagenomes</taxon>
    </lineage>
</organism>
<proteinExistence type="predicted"/>
<dbReference type="EMBL" id="UINC01025597">
    <property type="protein sequence ID" value="SVB01452.1"/>
    <property type="molecule type" value="Genomic_DNA"/>
</dbReference>
<accession>A0A382AK07</accession>
<name>A0A382AK07_9ZZZZ</name>
<reference evidence="1" key="1">
    <citation type="submission" date="2018-05" db="EMBL/GenBank/DDBJ databases">
        <authorList>
            <person name="Lanie J.A."/>
            <person name="Ng W.-L."/>
            <person name="Kazmierczak K.M."/>
            <person name="Andrzejewski T.M."/>
            <person name="Davidsen T.M."/>
            <person name="Wayne K.J."/>
            <person name="Tettelin H."/>
            <person name="Glass J.I."/>
            <person name="Rusch D."/>
            <person name="Podicherti R."/>
            <person name="Tsui H.-C.T."/>
            <person name="Winkler M.E."/>
        </authorList>
    </citation>
    <scope>NUCLEOTIDE SEQUENCE</scope>
</reference>